<proteinExistence type="predicted"/>
<keyword evidence="3" id="KW-0804">Transcription</keyword>
<dbReference type="InterPro" id="IPR025996">
    <property type="entry name" value="MT1864/Rv1816-like_C"/>
</dbReference>
<dbReference type="SUPFAM" id="SSF48498">
    <property type="entry name" value="Tetracyclin repressor-like, C-terminal domain"/>
    <property type="match status" value="1"/>
</dbReference>
<keyword evidence="2 4" id="KW-0238">DNA-binding</keyword>
<dbReference type="Pfam" id="PF13305">
    <property type="entry name" value="TetR_C_33"/>
    <property type="match status" value="1"/>
</dbReference>
<feature type="DNA-binding region" description="H-T-H motif" evidence="4">
    <location>
        <begin position="40"/>
        <end position="59"/>
    </location>
</feature>
<dbReference type="PANTHER" id="PTHR30055:SF243">
    <property type="entry name" value="HTH-TYPE TRANSCRIPTIONAL REGULATOR RV1816"/>
    <property type="match status" value="1"/>
</dbReference>
<reference evidence="7" key="1">
    <citation type="journal article" date="2019" name="Int. J. Syst. Evol. Microbiol.">
        <title>The Global Catalogue of Microorganisms (GCM) 10K type strain sequencing project: providing services to taxonomists for standard genome sequencing and annotation.</title>
        <authorList>
            <consortium name="The Broad Institute Genomics Platform"/>
            <consortium name="The Broad Institute Genome Sequencing Center for Infectious Disease"/>
            <person name="Wu L."/>
            <person name="Ma J."/>
        </authorList>
    </citation>
    <scope>NUCLEOTIDE SEQUENCE [LARGE SCALE GENOMIC DNA]</scope>
    <source>
        <strain evidence="7">JCM 17906</strain>
    </source>
</reference>
<dbReference type="InterPro" id="IPR036271">
    <property type="entry name" value="Tet_transcr_reg_TetR-rel_C_sf"/>
</dbReference>
<sequence length="229" mass="23917">MTAPRSAPRTARARVRAQLTAEIVEVARAHLATSGAAQLSLRAVARELGMVSSAVYRYFPSRDDLLTALIVEGYDALGSAVEGAAASGSLQERWHAACAAARSWALAHPHEYALLYGSPVPGYQAPADTIAPAGRVAVVLAELVREGIASGELTPPPGDSAAVNTELVAELGLPVDTSVGSALVQAWSSLFGAISFELFGHTHNVVLDHERHFHQVVTRLAAEVGLSPG</sequence>
<evidence type="ECO:0000313" key="6">
    <source>
        <dbReference type="EMBL" id="GAA4539352.1"/>
    </source>
</evidence>
<dbReference type="InterPro" id="IPR009057">
    <property type="entry name" value="Homeodomain-like_sf"/>
</dbReference>
<accession>A0ABP8RIG4</accession>
<keyword evidence="7" id="KW-1185">Reference proteome</keyword>
<feature type="domain" description="HTH tetR-type" evidence="5">
    <location>
        <begin position="17"/>
        <end position="77"/>
    </location>
</feature>
<dbReference type="EMBL" id="BAABGT010000016">
    <property type="protein sequence ID" value="GAA4539352.1"/>
    <property type="molecule type" value="Genomic_DNA"/>
</dbReference>
<dbReference type="Gene3D" id="1.10.357.10">
    <property type="entry name" value="Tetracycline Repressor, domain 2"/>
    <property type="match status" value="1"/>
</dbReference>
<dbReference type="InterPro" id="IPR001647">
    <property type="entry name" value="HTH_TetR"/>
</dbReference>
<evidence type="ECO:0000313" key="7">
    <source>
        <dbReference type="Proteomes" id="UP001501598"/>
    </source>
</evidence>
<dbReference type="InterPro" id="IPR050109">
    <property type="entry name" value="HTH-type_TetR-like_transc_reg"/>
</dbReference>
<evidence type="ECO:0000259" key="5">
    <source>
        <dbReference type="PROSITE" id="PS50977"/>
    </source>
</evidence>
<dbReference type="RefSeq" id="WP_345413255.1">
    <property type="nucleotide sequence ID" value="NZ_BAABGT010000016.1"/>
</dbReference>
<evidence type="ECO:0000256" key="3">
    <source>
        <dbReference type="ARBA" id="ARBA00023163"/>
    </source>
</evidence>
<dbReference type="SUPFAM" id="SSF46689">
    <property type="entry name" value="Homeodomain-like"/>
    <property type="match status" value="1"/>
</dbReference>
<dbReference type="Pfam" id="PF00440">
    <property type="entry name" value="TetR_N"/>
    <property type="match status" value="1"/>
</dbReference>
<dbReference type="PANTHER" id="PTHR30055">
    <property type="entry name" value="HTH-TYPE TRANSCRIPTIONAL REGULATOR RUTR"/>
    <property type="match status" value="1"/>
</dbReference>
<evidence type="ECO:0000256" key="4">
    <source>
        <dbReference type="PROSITE-ProRule" id="PRU00335"/>
    </source>
</evidence>
<dbReference type="Proteomes" id="UP001501598">
    <property type="component" value="Unassembled WGS sequence"/>
</dbReference>
<organism evidence="6 7">
    <name type="scientific">Pseudonocardia xishanensis</name>
    <dbReference type="NCBI Taxonomy" id="630995"/>
    <lineage>
        <taxon>Bacteria</taxon>
        <taxon>Bacillati</taxon>
        <taxon>Actinomycetota</taxon>
        <taxon>Actinomycetes</taxon>
        <taxon>Pseudonocardiales</taxon>
        <taxon>Pseudonocardiaceae</taxon>
        <taxon>Pseudonocardia</taxon>
    </lineage>
</organism>
<comment type="caution">
    <text evidence="6">The sequence shown here is derived from an EMBL/GenBank/DDBJ whole genome shotgun (WGS) entry which is preliminary data.</text>
</comment>
<gene>
    <name evidence="6" type="ORF">GCM10023175_10500</name>
</gene>
<evidence type="ECO:0000256" key="1">
    <source>
        <dbReference type="ARBA" id="ARBA00023015"/>
    </source>
</evidence>
<protein>
    <submittedName>
        <fullName evidence="6">TetR/AcrR family transcriptional regulator</fullName>
    </submittedName>
</protein>
<dbReference type="PROSITE" id="PS50977">
    <property type="entry name" value="HTH_TETR_2"/>
    <property type="match status" value="1"/>
</dbReference>
<name>A0ABP8RIG4_9PSEU</name>
<keyword evidence="1" id="KW-0805">Transcription regulation</keyword>
<evidence type="ECO:0000256" key="2">
    <source>
        <dbReference type="ARBA" id="ARBA00023125"/>
    </source>
</evidence>